<dbReference type="KEGG" id="xtr:100498514"/>
<dbReference type="GO" id="GO:0003697">
    <property type="term" value="F:single-stranded DNA binding"/>
    <property type="evidence" value="ECO:0007669"/>
    <property type="project" value="InterPro"/>
</dbReference>
<reference evidence="2" key="2">
    <citation type="submission" date="2020-05" db="UniProtKB">
        <authorList>
            <consortium name="Ensembl"/>
        </authorList>
    </citation>
    <scope>IDENTIFICATION</scope>
</reference>
<evidence type="ECO:0000313" key="5">
    <source>
        <dbReference type="Xenbase" id="XB-GENE-985312"/>
    </source>
</evidence>
<reference evidence="4" key="3">
    <citation type="submission" date="2025-04" db="UniProtKB">
        <authorList>
            <consortium name="RefSeq"/>
        </authorList>
    </citation>
    <scope>IDENTIFICATION</scope>
    <source>
        <strain evidence="4">Nigerian</strain>
        <tissue evidence="4">Liver and blood</tissue>
    </source>
</reference>
<reference evidence="2" key="1">
    <citation type="journal article" date="2010" name="Science">
        <title>The genome of the Western clawed frog Xenopus tropicalis.</title>
        <authorList>
            <person name="Hellsten U."/>
            <person name="Harland R.M."/>
            <person name="Gilchrist M.J."/>
            <person name="Hendrix D."/>
            <person name="Jurka J."/>
            <person name="Kapitonov V."/>
            <person name="Ovcharenko I."/>
            <person name="Putnam N.H."/>
            <person name="Shu S."/>
            <person name="Taher L."/>
            <person name="Blitz I.L."/>
            <person name="Blumberg B."/>
            <person name="Dichmann D.S."/>
            <person name="Dubchak I."/>
            <person name="Amaya E."/>
            <person name="Detter J.C."/>
            <person name="Fletcher R."/>
            <person name="Gerhard D.S."/>
            <person name="Goodstein D."/>
            <person name="Graves T."/>
            <person name="Grigoriev I.V."/>
            <person name="Grimwood J."/>
            <person name="Kawashima T."/>
            <person name="Lindquist E."/>
            <person name="Lucas S.M."/>
            <person name="Mead P.E."/>
            <person name="Mitros T."/>
            <person name="Ogino H."/>
            <person name="Ohta Y."/>
            <person name="Poliakov A.V."/>
            <person name="Pollet N."/>
            <person name="Robert J."/>
            <person name="Salamov A."/>
            <person name="Sater A.K."/>
            <person name="Schmutz J."/>
            <person name="Terry A."/>
            <person name="Vize P.D."/>
            <person name="Warren W.C."/>
            <person name="Wells D."/>
            <person name="Wills A."/>
            <person name="Wilson R.K."/>
            <person name="Zimmerman L.B."/>
            <person name="Zorn A.M."/>
            <person name="Grainger R."/>
            <person name="Grammer T."/>
            <person name="Khokha M.K."/>
            <person name="Richardson P.M."/>
            <person name="Rokhsar D.S."/>
        </authorList>
    </citation>
    <scope>NUCLEOTIDE SEQUENCE [LARGE SCALE GENOMIC DNA]</scope>
    <source>
        <strain evidence="2">Nigerian</strain>
    </source>
</reference>
<evidence type="ECO:0000313" key="2">
    <source>
        <dbReference type="Ensembl" id="ENSXETP00000096659"/>
    </source>
</evidence>
<keyword evidence="3" id="KW-1185">Reference proteome</keyword>
<dbReference type="CTD" id="55086"/>
<dbReference type="RefSeq" id="XP_002934581.3">
    <property type="nucleotide sequence ID" value="XM_002934535.5"/>
</dbReference>
<dbReference type="Ensembl" id="ENSXETT00000097785">
    <property type="protein sequence ID" value="ENSXETP00000096659"/>
    <property type="gene ID" value="ENSXETG00000002379"/>
</dbReference>
<dbReference type="InterPro" id="IPR040893">
    <property type="entry name" value="RADX"/>
</dbReference>
<sequence>MHALLSSEFDEGTPDRSRPGPGSASERDPGLSWIQQTQQQVRDCPSLTLVLQEPVPVLVLAVLRYLGPPGRRHTFCYDLCLWDGAHGGLWHLHSHLNYLVQRNIVRSGARVTISRCSYTYSEKSLGSGFVCVEELEVSEELLAQPNAALLTASQQPNAALLSASQQLPLLGGRKHYLPLWNNEDPYGDTWNSPKLADDQVSIDVTKLTSLQRLEVQWRTRRSLPPLLVRIMYKSRLRYFGKPEKKVDIPYQAYFEVADYSGMMSVVLWNELCPEWYNTLQVGSVILLQQYAVKPSYQSRTLPTPGDSQVKRLPSVEISLNARDPPSTITVIKEKLVKPEWRLPDVKYHFVTRMELNDLPHNKVCDVIGLVTYVGRCERKRQKDDREDFWVHRWVQMIDSSIDQPFLIEIFATSQPDIFEHIHPMSYLVCTQMRVVRECPDDSSLTPYLTTSNESQVFISGYHKGQPYIRDPKVQHFIEWTKTQSEADLRKKTVIGGYHPYPITPDTFPKYCKDNTAGEILKLFSELKETISQLNYRERKRVAIQGTIAAIKYVGCHGSAEDTSKQDPVLLPLLESSVSISTEEALEVQHETRLEQDECSDAQLQLGEEKQASHEEIIHLSPIKRRKKDQLEVNHSLQEIMQDQEKPAEELQSTEGVSDKETEYHGFSWESSLWSEVKHSIEEHLHYSNVDLESIPRKFDYAQKEILMEQYNLHPAKMSQFPHPQGQIEEFKPASNLGHYKLTILGINRKAAIDVVSLPVLCSNDSYGLGMNFLAQKTGGADNFCENVNFMEQNRFSLQGDVLKFVNAKGRLRVICILDICHLGENRIEVYLNRVYNLTSPETEPAS</sequence>
<dbReference type="Bgee" id="ENSXETG00000002379">
    <property type="expression patterns" value="Expressed in 4-cell stage embryo and 12 other cell types or tissues"/>
</dbReference>
<dbReference type="Proteomes" id="UP000008143">
    <property type="component" value="Chromosome 8"/>
</dbReference>
<dbReference type="AGR" id="Xenbase:XB-GENE-985312"/>
<name>A0A6I8SPC9_XENTR</name>
<dbReference type="Gene3D" id="2.40.50.140">
    <property type="entry name" value="Nucleic acid-binding proteins"/>
    <property type="match status" value="1"/>
</dbReference>
<dbReference type="GeneTree" id="ENSGT00390000005094"/>
<feature type="region of interest" description="Disordered" evidence="1">
    <location>
        <begin position="1"/>
        <end position="31"/>
    </location>
</feature>
<feature type="region of interest" description="Disordered" evidence="1">
    <location>
        <begin position="642"/>
        <end position="661"/>
    </location>
</feature>
<evidence type="ECO:0000256" key="1">
    <source>
        <dbReference type="SAM" id="MobiDB-lite"/>
    </source>
</evidence>
<protein>
    <submittedName>
        <fullName evidence="4">RPA-related protein RADX</fullName>
    </submittedName>
    <submittedName>
        <fullName evidence="2">RPA1 related single stranded DNA binding protein, X-linked</fullName>
    </submittedName>
</protein>
<dbReference type="PANTHER" id="PTHR14944:SF2">
    <property type="entry name" value="RPA-RELATED PROTEIN RADX"/>
    <property type="match status" value="1"/>
</dbReference>
<dbReference type="SUPFAM" id="SSF50249">
    <property type="entry name" value="Nucleic acid-binding proteins"/>
    <property type="match status" value="1"/>
</dbReference>
<dbReference type="PANTHER" id="PTHR14944">
    <property type="entry name" value="RPA-RELATED PROTEIN RADX"/>
    <property type="match status" value="1"/>
</dbReference>
<evidence type="ECO:0000313" key="3">
    <source>
        <dbReference type="Proteomes" id="UP000008143"/>
    </source>
</evidence>
<dbReference type="OrthoDB" id="5965770at2759"/>
<dbReference type="AlphaFoldDB" id="A0A6I8SPC9"/>
<dbReference type="Pfam" id="PF17659">
    <property type="entry name" value="RADX"/>
    <property type="match status" value="1"/>
</dbReference>
<dbReference type="OMA" id="TGCHKGQ"/>
<dbReference type="Xenbase" id="XB-GENE-985312">
    <property type="gene designation" value="radx"/>
</dbReference>
<gene>
    <name evidence="2 4 5" type="primary">radx</name>
</gene>
<proteinExistence type="predicted"/>
<dbReference type="GeneID" id="100498514"/>
<organism evidence="2">
    <name type="scientific">Xenopus tropicalis</name>
    <name type="common">Western clawed frog</name>
    <name type="synonym">Silurana tropicalis</name>
    <dbReference type="NCBI Taxonomy" id="8364"/>
    <lineage>
        <taxon>Eukaryota</taxon>
        <taxon>Metazoa</taxon>
        <taxon>Chordata</taxon>
        <taxon>Craniata</taxon>
        <taxon>Vertebrata</taxon>
        <taxon>Euteleostomi</taxon>
        <taxon>Amphibia</taxon>
        <taxon>Batrachia</taxon>
        <taxon>Anura</taxon>
        <taxon>Pipoidea</taxon>
        <taxon>Pipidae</taxon>
        <taxon>Xenopodinae</taxon>
        <taxon>Xenopus</taxon>
        <taxon>Silurana</taxon>
    </lineage>
</organism>
<dbReference type="InterPro" id="IPR012340">
    <property type="entry name" value="NA-bd_OB-fold"/>
</dbReference>
<evidence type="ECO:0000313" key="4">
    <source>
        <dbReference type="RefSeq" id="XP_002934581.3"/>
    </source>
</evidence>
<accession>A0A6I8SPC9</accession>